<keyword evidence="5 6" id="KW-0472">Membrane</keyword>
<name>A0A0A8L9E6_9SACH</name>
<comment type="function">
    <text evidence="6">Component of the ERMES/MDM complex, which serves as a molecular tether to connect the endoplasmic reticulum and mitochondria. Components of this complex are involved in the control of mitochondrial shape and protein biogenesis and may function in phospholipid exchange. MDM10 is involved in the late assembly steps of the general translocase of the mitochondrial outer membrane (TOM complex). Functions in the TOM40-specific route of the assembly of outer membrane beta-barrel proteins, including the association of TOM40 with the receptor TOM22 and small TOM proteins. Can associate with the SAM(core) complex as well as the MDM12-MMM1 complex, both involved in late steps of the major beta-barrel assembly pathway, that is responsible for biogenesis of all outer membrane beta-barrel proteins. May act as a switch that shuttles between both complexes and channels precursor proteins into the TOM40-specific pathway. Plays a role in mitochondrial morphology and in the inheritance of mitochondria.</text>
</comment>
<organism evidence="7 8">
    <name type="scientific">Kluyveromyces dobzhanskii CBS 2104</name>
    <dbReference type="NCBI Taxonomy" id="1427455"/>
    <lineage>
        <taxon>Eukaryota</taxon>
        <taxon>Fungi</taxon>
        <taxon>Dikarya</taxon>
        <taxon>Ascomycota</taxon>
        <taxon>Saccharomycotina</taxon>
        <taxon>Saccharomycetes</taxon>
        <taxon>Saccharomycetales</taxon>
        <taxon>Saccharomycetaceae</taxon>
        <taxon>Kluyveromyces</taxon>
    </lineage>
</organism>
<comment type="similarity">
    <text evidence="6">Belongs to the MDM10 family.</text>
</comment>
<evidence type="ECO:0000256" key="4">
    <source>
        <dbReference type="ARBA" id="ARBA00023128"/>
    </source>
</evidence>
<sequence>MLDYMDYVLRQFERCTSWNKDNSYENIDGTSRNIFQFDIPSSLKVQVSNKSTPYSYNTLELTNNKTINGSLTYLYTNCENLDQFIDGSCRVRLQEMVQSFRYIEPYYHHSKNTEQFKVPKVPISLVYGRMFYPSSSLEVMYVKRFPNHYQFILKCLSSKAGPSILTTYLQKNTKANCQELIFSTNEALLGYRFVHNFVSAGSKSNLSLYNNSSLSIGSEIWCTLLSLNPGCSTTLRYCSHATNTGKPLIFTLSLNPLYGHVSSTYSIKTHENLTFCTKYDFNVYSIQSNLTLGMELWKYSRSAAKVKTPEHLETAEEWPRLSSDKTPMYHHLLAPTENSSHSSQKLLKGLNLTFQSSLQKINKERNVIENFNQRYNEANFTQVFKVSTSLRDMNLRLLWEGRIKGFLVSAGAELTQPPELSTNGLDSLEHQNWSFISPSKFGIQLQYSA</sequence>
<comment type="subcellular location">
    <subcellularLocation>
        <location evidence="6">Mitochondrion outer membrane</location>
        <topology evidence="6">Multi-pass membrane protein</topology>
    </subcellularLocation>
    <text evidence="6">The ERMES/MDM complex localizes to a few discrete foci (around 10 per single cell), that represent mitochondria-endoplasmic reticulum junctions. These foci are often found next to mtDNA nucleoids.</text>
</comment>
<dbReference type="GO" id="GO:0045040">
    <property type="term" value="P:protein insertion into mitochondrial outer membrane"/>
    <property type="evidence" value="ECO:0007669"/>
    <property type="project" value="UniProtKB-UniRule"/>
</dbReference>
<evidence type="ECO:0000256" key="2">
    <source>
        <dbReference type="ARBA" id="ARBA00022692"/>
    </source>
</evidence>
<dbReference type="PANTHER" id="PTHR28035">
    <property type="entry name" value="MITOCHONDRIAL DISTRIBUTION AND MORPHOLOGY PROTEIN 10"/>
    <property type="match status" value="1"/>
</dbReference>
<protein>
    <recommendedName>
        <fullName evidence="6">Mitochondrial distribution and morphology protein 10</fullName>
    </recommendedName>
    <alternativeName>
        <fullName evidence="6">Mitochondrial inheritance component MDM10</fullName>
    </alternativeName>
</protein>
<keyword evidence="8" id="KW-1185">Reference proteome</keyword>
<dbReference type="HAMAP" id="MF_03102">
    <property type="entry name" value="Mdm10"/>
    <property type="match status" value="1"/>
</dbReference>
<dbReference type="GO" id="GO:1990456">
    <property type="term" value="P:mitochondrion-endoplasmic reticulum membrane tethering"/>
    <property type="evidence" value="ECO:0007669"/>
    <property type="project" value="UniProtKB-UniRule"/>
</dbReference>
<dbReference type="GO" id="GO:0032865">
    <property type="term" value="C:ERMES complex"/>
    <property type="evidence" value="ECO:0007669"/>
    <property type="project" value="UniProtKB-UniRule"/>
</dbReference>
<comment type="subunit">
    <text evidence="6">Component of the ER-mitochondria encounter structure (ERMES) or MDM complex, composed of MMM1, MDM10, MDM12 and MDM34. Associates with the mitochondrial outer membrane sorting assembly machinery SAM(core) complex.</text>
</comment>
<dbReference type="Proteomes" id="UP000031516">
    <property type="component" value="Unassembled WGS sequence"/>
</dbReference>
<comment type="caution">
    <text evidence="7">The sequence shown here is derived from an EMBL/GenBank/DDBJ whole genome shotgun (WGS) entry which is preliminary data.</text>
</comment>
<evidence type="ECO:0000256" key="1">
    <source>
        <dbReference type="ARBA" id="ARBA00022452"/>
    </source>
</evidence>
<evidence type="ECO:0000256" key="3">
    <source>
        <dbReference type="ARBA" id="ARBA00022787"/>
    </source>
</evidence>
<dbReference type="AlphaFoldDB" id="A0A0A8L9E6"/>
<dbReference type="Pfam" id="PF12519">
    <property type="entry name" value="MDM10"/>
    <property type="match status" value="1"/>
</dbReference>
<keyword evidence="4 6" id="KW-0496">Mitochondrion</keyword>
<comment type="domain">
    <text evidence="6">Lacks alpha-helical transmembrane segments, suggesting that it resides in the membrane via beta-sheet conformations similar to those predicted for other outer membrane proteins and porin.</text>
</comment>
<gene>
    <name evidence="6" type="primary">MDM10</name>
    <name evidence="7" type="ORF">KLDO_g3928</name>
</gene>
<keyword evidence="1 6" id="KW-1134">Transmembrane beta strand</keyword>
<dbReference type="EMBL" id="CCBQ010000045">
    <property type="protein sequence ID" value="CDO95696.1"/>
    <property type="molecule type" value="Genomic_DNA"/>
</dbReference>
<proteinExistence type="inferred from homology"/>
<evidence type="ECO:0000256" key="6">
    <source>
        <dbReference type="HAMAP-Rule" id="MF_03102"/>
    </source>
</evidence>
<keyword evidence="3 6" id="KW-1000">Mitochondrion outer membrane</keyword>
<evidence type="ECO:0000313" key="7">
    <source>
        <dbReference type="EMBL" id="CDO95696.1"/>
    </source>
</evidence>
<dbReference type="InterPro" id="IPR027539">
    <property type="entry name" value="Mdm10"/>
</dbReference>
<evidence type="ECO:0000313" key="8">
    <source>
        <dbReference type="Proteomes" id="UP000031516"/>
    </source>
</evidence>
<dbReference type="GO" id="GO:0051654">
    <property type="term" value="P:establishment of mitochondrion localization"/>
    <property type="evidence" value="ECO:0007669"/>
    <property type="project" value="TreeGrafter"/>
</dbReference>
<accession>A0A0A8L9E6</accession>
<evidence type="ECO:0000256" key="5">
    <source>
        <dbReference type="ARBA" id="ARBA00023136"/>
    </source>
</evidence>
<keyword evidence="2 6" id="KW-0812">Transmembrane</keyword>
<dbReference type="GO" id="GO:0070096">
    <property type="term" value="P:mitochondrial outer membrane translocase complex assembly"/>
    <property type="evidence" value="ECO:0007669"/>
    <property type="project" value="UniProtKB-UniRule"/>
</dbReference>
<reference evidence="7 8" key="1">
    <citation type="submission" date="2014-03" db="EMBL/GenBank/DDBJ databases">
        <title>The genome of Kluyveromyces dobzhanskii.</title>
        <authorList>
            <person name="Nystedt B."/>
            <person name="Astrom S."/>
        </authorList>
    </citation>
    <scope>NUCLEOTIDE SEQUENCE [LARGE SCALE GENOMIC DNA]</scope>
    <source>
        <strain evidence="7 8">CBS 2104</strain>
    </source>
</reference>
<dbReference type="OrthoDB" id="2103793at2759"/>
<dbReference type="GO" id="GO:0001401">
    <property type="term" value="C:SAM complex"/>
    <property type="evidence" value="ECO:0007669"/>
    <property type="project" value="TreeGrafter"/>
</dbReference>
<dbReference type="GO" id="GO:0015914">
    <property type="term" value="P:phospholipid transport"/>
    <property type="evidence" value="ECO:0007669"/>
    <property type="project" value="TreeGrafter"/>
</dbReference>
<dbReference type="PANTHER" id="PTHR28035:SF1">
    <property type="entry name" value="MITOCHONDRIAL DISTRIBUTION AND MORPHOLOGY PROTEIN 10"/>
    <property type="match status" value="1"/>
</dbReference>